<gene>
    <name evidence="2" type="ORF">KIPB_001341</name>
</gene>
<sequence length="311" mass="33940">MGEADRYLNGDGVTPHGVRAQHVSSVSVSLILILAFATVYIFSAALVVFLFDWCGLRPHPDDRKRAMIGFIVFVAGNARGIALTLVFPSLGPSNPKILVWVGCGLLVALGIILLRLFSFADWSIIIVATLVGFITIFRMLAFVDDTDTIDPFSKIPGLDWVCIAVLCLYPFLAMLRDKAAHRMYRYHIVCHIAYLAEDSLRSMVVLSAEGGKVHQFRPDELEPPCPTIPEYNLQWLQDMRLITAIAISGAAIAHNIGRLQGMLAGFGAIIGLLSVNLGSWAFAPRYGVGYTYDWAFTVAILISLGVIVVGG</sequence>
<feature type="transmembrane region" description="Helical" evidence="1">
    <location>
        <begin position="155"/>
        <end position="175"/>
    </location>
</feature>
<accession>A0A9K3CNU3</accession>
<comment type="caution">
    <text evidence="2">The sequence shown here is derived from an EMBL/GenBank/DDBJ whole genome shotgun (WGS) entry which is preliminary data.</text>
</comment>
<reference evidence="2 3" key="1">
    <citation type="journal article" date="2018" name="PLoS ONE">
        <title>The draft genome of Kipferlia bialata reveals reductive genome evolution in fornicate parasites.</title>
        <authorList>
            <person name="Tanifuji G."/>
            <person name="Takabayashi S."/>
            <person name="Kume K."/>
            <person name="Takagi M."/>
            <person name="Nakayama T."/>
            <person name="Kamikawa R."/>
            <person name="Inagaki Y."/>
            <person name="Hashimoto T."/>
        </authorList>
    </citation>
    <scope>NUCLEOTIDE SEQUENCE [LARGE SCALE GENOMIC DNA]</scope>
    <source>
        <strain evidence="2">NY0173</strain>
    </source>
</reference>
<organism evidence="2 3">
    <name type="scientific">Kipferlia bialata</name>
    <dbReference type="NCBI Taxonomy" id="797122"/>
    <lineage>
        <taxon>Eukaryota</taxon>
        <taxon>Metamonada</taxon>
        <taxon>Carpediemonas-like organisms</taxon>
        <taxon>Kipferlia</taxon>
    </lineage>
</organism>
<keyword evidence="1" id="KW-1133">Transmembrane helix</keyword>
<dbReference type="Proteomes" id="UP000265618">
    <property type="component" value="Unassembled WGS sequence"/>
</dbReference>
<feature type="transmembrane region" description="Helical" evidence="1">
    <location>
        <begin position="294"/>
        <end position="310"/>
    </location>
</feature>
<protein>
    <submittedName>
        <fullName evidence="2">Uncharacterized protein</fullName>
    </submittedName>
</protein>
<feature type="transmembrane region" description="Helical" evidence="1">
    <location>
        <begin position="66"/>
        <end position="91"/>
    </location>
</feature>
<keyword evidence="3" id="KW-1185">Reference proteome</keyword>
<name>A0A9K3CNU3_9EUKA</name>
<feature type="transmembrane region" description="Helical" evidence="1">
    <location>
        <begin position="262"/>
        <end position="282"/>
    </location>
</feature>
<dbReference type="AlphaFoldDB" id="A0A9K3CNU3"/>
<feature type="transmembrane region" description="Helical" evidence="1">
    <location>
        <begin position="97"/>
        <end position="117"/>
    </location>
</feature>
<dbReference type="EMBL" id="BDIP01000188">
    <property type="protein sequence ID" value="GIQ80529.1"/>
    <property type="molecule type" value="Genomic_DNA"/>
</dbReference>
<evidence type="ECO:0000313" key="2">
    <source>
        <dbReference type="EMBL" id="GIQ80529.1"/>
    </source>
</evidence>
<feature type="transmembrane region" description="Helical" evidence="1">
    <location>
        <begin position="30"/>
        <end position="54"/>
    </location>
</feature>
<proteinExistence type="predicted"/>
<keyword evidence="1" id="KW-0812">Transmembrane</keyword>
<evidence type="ECO:0000256" key="1">
    <source>
        <dbReference type="SAM" id="Phobius"/>
    </source>
</evidence>
<feature type="transmembrane region" description="Helical" evidence="1">
    <location>
        <begin position="124"/>
        <end position="143"/>
    </location>
</feature>
<evidence type="ECO:0000313" key="3">
    <source>
        <dbReference type="Proteomes" id="UP000265618"/>
    </source>
</evidence>
<keyword evidence="1" id="KW-0472">Membrane</keyword>